<comment type="subcellular location">
    <subcellularLocation>
        <location evidence="1">Membrane</location>
        <topology evidence="1">Multi-pass membrane protein</topology>
    </subcellularLocation>
</comment>
<dbReference type="GO" id="GO:0015174">
    <property type="term" value="F:basic amino acid transmembrane transporter activity"/>
    <property type="evidence" value="ECO:0007669"/>
    <property type="project" value="TreeGrafter"/>
</dbReference>
<feature type="transmembrane region" description="Helical" evidence="5">
    <location>
        <begin position="117"/>
        <end position="141"/>
    </location>
</feature>
<dbReference type="PANTHER" id="PTHR16201">
    <property type="entry name" value="SEVEN TRANSMEMBRANE PROTEIN 1-RELATED"/>
    <property type="match status" value="1"/>
</dbReference>
<sequence>MLARYYVAVDFVLLGQYAYYSFIRSPRRLHVNPVFSPSSAALLLFVASSSATLTSPNERGHVTPFSKDLGRKNYIRKSCSGLSLGLFVAAFLGNLFYTSSILTSPEVTRDPQYLTSALPFILGAAGTLVFDMAIFIQWIWYNRTFEEKERGEQEYLLPRSSGLFYPSVG</sequence>
<dbReference type="GO" id="GO:0034488">
    <property type="term" value="P:basic amino acid transmembrane export from vacuole"/>
    <property type="evidence" value="ECO:0007669"/>
    <property type="project" value="TreeGrafter"/>
</dbReference>
<accession>A0A1U7LM61</accession>
<evidence type="ECO:0000313" key="6">
    <source>
        <dbReference type="EMBL" id="OLL23673.1"/>
    </source>
</evidence>
<keyword evidence="3 5" id="KW-1133">Transmembrane helix</keyword>
<dbReference type="Pfam" id="PF04193">
    <property type="entry name" value="PQ-loop"/>
    <property type="match status" value="1"/>
</dbReference>
<evidence type="ECO:0000256" key="2">
    <source>
        <dbReference type="ARBA" id="ARBA00022692"/>
    </source>
</evidence>
<proteinExistence type="predicted"/>
<protein>
    <submittedName>
        <fullName evidence="6">Lysosomal amino acid transporter 1</fullName>
    </submittedName>
</protein>
<dbReference type="PANTHER" id="PTHR16201:SF34">
    <property type="entry name" value="LYSOSOMAL AMINO ACID TRANSPORTER 1"/>
    <property type="match status" value="1"/>
</dbReference>
<organism evidence="6 7">
    <name type="scientific">Neolecta irregularis (strain DAH-3)</name>
    <dbReference type="NCBI Taxonomy" id="1198029"/>
    <lineage>
        <taxon>Eukaryota</taxon>
        <taxon>Fungi</taxon>
        <taxon>Dikarya</taxon>
        <taxon>Ascomycota</taxon>
        <taxon>Taphrinomycotina</taxon>
        <taxon>Neolectales</taxon>
        <taxon>Neolectaceae</taxon>
        <taxon>Neolecta</taxon>
    </lineage>
</organism>
<dbReference type="InterPro" id="IPR051415">
    <property type="entry name" value="LAAT-1"/>
</dbReference>
<keyword evidence="7" id="KW-1185">Reference proteome</keyword>
<keyword evidence="4 5" id="KW-0472">Membrane</keyword>
<dbReference type="Proteomes" id="UP000186594">
    <property type="component" value="Unassembled WGS sequence"/>
</dbReference>
<dbReference type="OrthoDB" id="8048523at2759"/>
<name>A0A1U7LM61_NEOID</name>
<evidence type="ECO:0000256" key="3">
    <source>
        <dbReference type="ARBA" id="ARBA00022989"/>
    </source>
</evidence>
<comment type="caution">
    <text evidence="6">The sequence shown here is derived from an EMBL/GenBank/DDBJ whole genome shotgun (WGS) entry which is preliminary data.</text>
</comment>
<evidence type="ECO:0000256" key="5">
    <source>
        <dbReference type="SAM" id="Phobius"/>
    </source>
</evidence>
<gene>
    <name evidence="6" type="ORF">NEOLI_003796</name>
</gene>
<evidence type="ECO:0000313" key="7">
    <source>
        <dbReference type="Proteomes" id="UP000186594"/>
    </source>
</evidence>
<dbReference type="AlphaFoldDB" id="A0A1U7LM61"/>
<dbReference type="GO" id="GO:0000329">
    <property type="term" value="C:fungal-type vacuole membrane"/>
    <property type="evidence" value="ECO:0007669"/>
    <property type="project" value="TreeGrafter"/>
</dbReference>
<keyword evidence="2 5" id="KW-0812">Transmembrane</keyword>
<dbReference type="InterPro" id="IPR006603">
    <property type="entry name" value="PQ-loop_rpt"/>
</dbReference>
<evidence type="ECO:0000256" key="4">
    <source>
        <dbReference type="ARBA" id="ARBA00023136"/>
    </source>
</evidence>
<feature type="transmembrane region" description="Helical" evidence="5">
    <location>
        <begin position="74"/>
        <end position="97"/>
    </location>
</feature>
<dbReference type="Gene3D" id="1.20.1280.290">
    <property type="match status" value="1"/>
</dbReference>
<dbReference type="EMBL" id="LXFE01001376">
    <property type="protein sequence ID" value="OLL23673.1"/>
    <property type="molecule type" value="Genomic_DNA"/>
</dbReference>
<reference evidence="6 7" key="1">
    <citation type="submission" date="2016-04" db="EMBL/GenBank/DDBJ databases">
        <title>Evolutionary innovation and constraint leading to complex multicellularity in the Ascomycota.</title>
        <authorList>
            <person name="Cisse O."/>
            <person name="Nguyen A."/>
            <person name="Hewitt D.A."/>
            <person name="Jedd G."/>
            <person name="Stajich J.E."/>
        </authorList>
    </citation>
    <scope>NUCLEOTIDE SEQUENCE [LARGE SCALE GENOMIC DNA]</scope>
    <source>
        <strain evidence="6 7">DAH-3</strain>
    </source>
</reference>
<evidence type="ECO:0000256" key="1">
    <source>
        <dbReference type="ARBA" id="ARBA00004141"/>
    </source>
</evidence>